<comment type="caution">
    <text evidence="2">The sequence shown here is derived from an EMBL/GenBank/DDBJ whole genome shotgun (WGS) entry which is preliminary data.</text>
</comment>
<dbReference type="Proteomes" id="UP000540989">
    <property type="component" value="Unassembled WGS sequence"/>
</dbReference>
<keyword evidence="1" id="KW-1133">Transmembrane helix</keyword>
<evidence type="ECO:0000256" key="1">
    <source>
        <dbReference type="SAM" id="Phobius"/>
    </source>
</evidence>
<keyword evidence="3" id="KW-1185">Reference proteome</keyword>
<keyword evidence="1" id="KW-0812">Transmembrane</keyword>
<reference evidence="2 3" key="1">
    <citation type="submission" date="2020-08" db="EMBL/GenBank/DDBJ databases">
        <title>Genomic Encyclopedia of Type Strains, Phase IV (KMG-V): Genome sequencing to study the core and pangenomes of soil and plant-associated prokaryotes.</title>
        <authorList>
            <person name="Whitman W."/>
        </authorList>
    </citation>
    <scope>NUCLEOTIDE SEQUENCE [LARGE SCALE GENOMIC DNA]</scope>
    <source>
        <strain evidence="2 3">M8UP14</strain>
    </source>
</reference>
<feature type="transmembrane region" description="Helical" evidence="1">
    <location>
        <begin position="12"/>
        <end position="34"/>
    </location>
</feature>
<name>A0A7W8E7E7_9BACT</name>
<dbReference type="EMBL" id="JACHIP010000070">
    <property type="protein sequence ID" value="MBB5061652.1"/>
    <property type="molecule type" value="Genomic_DNA"/>
</dbReference>
<sequence length="155" mass="16485">MKDETVTGRAPAALAYIGLILVSLSLFLPAVNVPSDGSWGSHGIQTGWKCAIGASIGALALVYSVVEPHPLHPLRDQVAMLLLTVAGLANPLMVVCLLSNRFRNNKIAMLMIACVVCAWLTMSLLSYQPLVGQFTWTAGALLIAGGELFRIVPRS</sequence>
<gene>
    <name evidence="2" type="ORF">HDF16_006388</name>
</gene>
<protein>
    <submittedName>
        <fullName evidence="2">Uncharacterized protein</fullName>
    </submittedName>
</protein>
<evidence type="ECO:0000313" key="3">
    <source>
        <dbReference type="Proteomes" id="UP000540989"/>
    </source>
</evidence>
<proteinExistence type="predicted"/>
<dbReference type="AlphaFoldDB" id="A0A7W8E7E7"/>
<keyword evidence="1" id="KW-0472">Membrane</keyword>
<evidence type="ECO:0000313" key="2">
    <source>
        <dbReference type="EMBL" id="MBB5061652.1"/>
    </source>
</evidence>
<organism evidence="2 3">
    <name type="scientific">Granulicella aggregans</name>
    <dbReference type="NCBI Taxonomy" id="474949"/>
    <lineage>
        <taxon>Bacteria</taxon>
        <taxon>Pseudomonadati</taxon>
        <taxon>Acidobacteriota</taxon>
        <taxon>Terriglobia</taxon>
        <taxon>Terriglobales</taxon>
        <taxon>Acidobacteriaceae</taxon>
        <taxon>Granulicella</taxon>
    </lineage>
</organism>
<feature type="transmembrane region" description="Helical" evidence="1">
    <location>
        <begin position="78"/>
        <end position="100"/>
    </location>
</feature>
<feature type="transmembrane region" description="Helical" evidence="1">
    <location>
        <begin position="107"/>
        <end position="127"/>
    </location>
</feature>
<feature type="transmembrane region" description="Helical" evidence="1">
    <location>
        <begin position="133"/>
        <end position="152"/>
    </location>
</feature>
<accession>A0A7W8E7E7</accession>